<dbReference type="PANTHER" id="PTHR24276">
    <property type="entry name" value="POLYSERASE-RELATED"/>
    <property type="match status" value="1"/>
</dbReference>
<dbReference type="GO" id="GO:0006508">
    <property type="term" value="P:proteolysis"/>
    <property type="evidence" value="ECO:0007669"/>
    <property type="project" value="InterPro"/>
</dbReference>
<proteinExistence type="inferred from homology"/>
<dbReference type="CDD" id="cd00190">
    <property type="entry name" value="Tryp_SPc"/>
    <property type="match status" value="1"/>
</dbReference>
<dbReference type="PROSITE" id="PS00135">
    <property type="entry name" value="TRYPSIN_SER"/>
    <property type="match status" value="1"/>
</dbReference>
<dbReference type="SUPFAM" id="SSF50494">
    <property type="entry name" value="Trypsin-like serine proteases"/>
    <property type="match status" value="1"/>
</dbReference>
<evidence type="ECO:0000256" key="1">
    <source>
        <dbReference type="ARBA" id="ARBA00007664"/>
    </source>
</evidence>
<dbReference type="InterPro" id="IPR033116">
    <property type="entry name" value="TRYPSIN_SER"/>
</dbReference>
<dbReference type="InterPro" id="IPR043504">
    <property type="entry name" value="Peptidase_S1_PA_chymotrypsin"/>
</dbReference>
<evidence type="ECO:0000256" key="2">
    <source>
        <dbReference type="ARBA" id="ARBA00023157"/>
    </source>
</evidence>
<dbReference type="Pfam" id="PF00089">
    <property type="entry name" value="Trypsin"/>
    <property type="match status" value="1"/>
</dbReference>
<name>A0A6J7ETY6_9ZZZZ</name>
<dbReference type="PRINTS" id="PR00722">
    <property type="entry name" value="CHYMOTRYPSIN"/>
</dbReference>
<feature type="domain" description="Peptidase S1" evidence="3">
    <location>
        <begin position="34"/>
        <end position="293"/>
    </location>
</feature>
<dbReference type="GO" id="GO:0004252">
    <property type="term" value="F:serine-type endopeptidase activity"/>
    <property type="evidence" value="ECO:0007669"/>
    <property type="project" value="InterPro"/>
</dbReference>
<dbReference type="InterPro" id="IPR001314">
    <property type="entry name" value="Peptidase_S1A"/>
</dbReference>
<evidence type="ECO:0000313" key="4">
    <source>
        <dbReference type="EMBL" id="CAB4884774.1"/>
    </source>
</evidence>
<reference evidence="4" key="1">
    <citation type="submission" date="2020-05" db="EMBL/GenBank/DDBJ databases">
        <authorList>
            <person name="Chiriac C."/>
            <person name="Salcher M."/>
            <person name="Ghai R."/>
            <person name="Kavagutti S V."/>
        </authorList>
    </citation>
    <scope>NUCLEOTIDE SEQUENCE</scope>
</reference>
<dbReference type="EMBL" id="CAFBLS010000247">
    <property type="protein sequence ID" value="CAB4884774.1"/>
    <property type="molecule type" value="Genomic_DNA"/>
</dbReference>
<gene>
    <name evidence="4" type="ORF">UFOPK3402_01663</name>
</gene>
<sequence length="485" mass="48785">MVGVGAALAAAAIGVVLAGTSTQAFGTTPSAPRIVNGDETPAGQFDYMAALISTDRLAVDGIFQSQFCGAALTTPTTVVTAAHCVVDPATGVTASPAQIAVGIGRALRSDALRLVPVASIAVHPQFKLLVWTNDVAVLTLAEPVNDVPLILPVTADEAKTYTEPGTSAQVIGWGNLSADGNAFPETLRVGRVVVFPDTACSKTGKYSVSGVRFEGYEPADADVASMLCASGVRGSGEIVDSCQGDSGGPLIAGEGPGARLIGIVSWGEECASRHPGVYTRVSAMTNFLIEQRALPSIAPELAPQVTVEPLSSAARVVFLAAPDGAAITTFAATATNTVTGEVTTCFATPGPVTHTGFCVMGGLANGAEYSVTGIAAGPLGNSSAAAPVIVAPDALPDPGRITSVATGSHGTARFSVRGADGNGLPVLGQRVACLPLGGGPGRSGPVRDNRVTVTGLRTDAYSCFATARTAVGTARSNPRIVHGEP</sequence>
<keyword evidence="2" id="KW-1015">Disulfide bond</keyword>
<dbReference type="InterPro" id="IPR009003">
    <property type="entry name" value="Peptidase_S1_PA"/>
</dbReference>
<dbReference type="InterPro" id="IPR001254">
    <property type="entry name" value="Trypsin_dom"/>
</dbReference>
<accession>A0A6J7ETY6</accession>
<dbReference type="PROSITE" id="PS50240">
    <property type="entry name" value="TRYPSIN_DOM"/>
    <property type="match status" value="1"/>
</dbReference>
<dbReference type="Gene3D" id="2.40.10.10">
    <property type="entry name" value="Trypsin-like serine proteases"/>
    <property type="match status" value="1"/>
</dbReference>
<dbReference type="SMART" id="SM00020">
    <property type="entry name" value="Tryp_SPc"/>
    <property type="match status" value="1"/>
</dbReference>
<comment type="similarity">
    <text evidence="1">Belongs to the peptidase S1 family.</text>
</comment>
<dbReference type="AlphaFoldDB" id="A0A6J7ETY6"/>
<dbReference type="InterPro" id="IPR050430">
    <property type="entry name" value="Peptidase_S1"/>
</dbReference>
<protein>
    <submittedName>
        <fullName evidence="4">Unannotated protein</fullName>
    </submittedName>
</protein>
<evidence type="ECO:0000259" key="3">
    <source>
        <dbReference type="PROSITE" id="PS50240"/>
    </source>
</evidence>
<dbReference type="PROSITE" id="PS00134">
    <property type="entry name" value="TRYPSIN_HIS"/>
    <property type="match status" value="1"/>
</dbReference>
<dbReference type="InterPro" id="IPR018114">
    <property type="entry name" value="TRYPSIN_HIS"/>
</dbReference>
<organism evidence="4">
    <name type="scientific">freshwater metagenome</name>
    <dbReference type="NCBI Taxonomy" id="449393"/>
    <lineage>
        <taxon>unclassified sequences</taxon>
        <taxon>metagenomes</taxon>
        <taxon>ecological metagenomes</taxon>
    </lineage>
</organism>
<dbReference type="PANTHER" id="PTHR24276:SF98">
    <property type="entry name" value="FI18310P1-RELATED"/>
    <property type="match status" value="1"/>
</dbReference>